<dbReference type="InterPro" id="IPR029068">
    <property type="entry name" value="Glyas_Bleomycin-R_OHBP_Dase"/>
</dbReference>
<accession>A0ABT5QHB6</accession>
<dbReference type="CDD" id="cd07262">
    <property type="entry name" value="VOC_like"/>
    <property type="match status" value="1"/>
</dbReference>
<feature type="domain" description="VOC" evidence="1">
    <location>
        <begin position="1"/>
        <end position="128"/>
    </location>
</feature>
<dbReference type="InterPro" id="IPR037523">
    <property type="entry name" value="VOC_core"/>
</dbReference>
<proteinExistence type="predicted"/>
<dbReference type="SUPFAM" id="SSF54593">
    <property type="entry name" value="Glyoxalase/Bleomycin resistance protein/Dihydroxybiphenyl dioxygenase"/>
    <property type="match status" value="1"/>
</dbReference>
<dbReference type="PANTHER" id="PTHR35006:SF1">
    <property type="entry name" value="BLL2941 PROTEIN"/>
    <property type="match status" value="1"/>
</dbReference>
<dbReference type="InterPro" id="IPR004360">
    <property type="entry name" value="Glyas_Fos-R_dOase_dom"/>
</dbReference>
<comment type="caution">
    <text evidence="2">The sequence shown here is derived from an EMBL/GenBank/DDBJ whole genome shotgun (WGS) entry which is preliminary data.</text>
</comment>
<evidence type="ECO:0000313" key="2">
    <source>
        <dbReference type="EMBL" id="MDD1780368.1"/>
    </source>
</evidence>
<dbReference type="EMBL" id="JAJUBB010000002">
    <property type="protein sequence ID" value="MDD1780368.1"/>
    <property type="molecule type" value="Genomic_DNA"/>
</dbReference>
<evidence type="ECO:0000259" key="1">
    <source>
        <dbReference type="PROSITE" id="PS51819"/>
    </source>
</evidence>
<dbReference type="Proteomes" id="UP001149821">
    <property type="component" value="Unassembled WGS sequence"/>
</dbReference>
<gene>
    <name evidence="2" type="ORF">LRP49_04050</name>
</gene>
<dbReference type="PROSITE" id="PS51819">
    <property type="entry name" value="VOC"/>
    <property type="match status" value="1"/>
</dbReference>
<dbReference type="RefSeq" id="WP_274140421.1">
    <property type="nucleotide sequence ID" value="NZ_JAJUBB010000002.1"/>
</dbReference>
<organism evidence="2 3">
    <name type="scientific">Enterovibrio qingdaonensis</name>
    <dbReference type="NCBI Taxonomy" id="2899818"/>
    <lineage>
        <taxon>Bacteria</taxon>
        <taxon>Pseudomonadati</taxon>
        <taxon>Pseudomonadota</taxon>
        <taxon>Gammaproteobacteria</taxon>
        <taxon>Vibrionales</taxon>
        <taxon>Vibrionaceae</taxon>
        <taxon>Enterovibrio</taxon>
    </lineage>
</organism>
<keyword evidence="3" id="KW-1185">Reference proteome</keyword>
<dbReference type="Pfam" id="PF00903">
    <property type="entry name" value="Glyoxalase"/>
    <property type="match status" value="1"/>
</dbReference>
<protein>
    <submittedName>
        <fullName evidence="2">VOC family protein</fullName>
    </submittedName>
</protein>
<dbReference type="PANTHER" id="PTHR35006">
    <property type="entry name" value="GLYOXALASE FAMILY PROTEIN (AFU_ORTHOLOGUE AFUA_5G14830)"/>
    <property type="match status" value="1"/>
</dbReference>
<evidence type="ECO:0000313" key="3">
    <source>
        <dbReference type="Proteomes" id="UP001149821"/>
    </source>
</evidence>
<reference evidence="2" key="1">
    <citation type="submission" date="2021-12" db="EMBL/GenBank/DDBJ databases">
        <title>Enterovibrio ZSDZ35 sp. nov. and Enterovibrio ZSDZ42 sp. nov., isolated from coastal seawater in Qingdao.</title>
        <authorList>
            <person name="Zhang P."/>
        </authorList>
    </citation>
    <scope>NUCLEOTIDE SEQUENCE</scope>
    <source>
        <strain evidence="2">ZSDZ35</strain>
    </source>
</reference>
<name>A0ABT5QHB6_9GAMM</name>
<dbReference type="Gene3D" id="3.10.180.10">
    <property type="entry name" value="2,3-Dihydroxybiphenyl 1,2-Dioxygenase, domain 1"/>
    <property type="match status" value="1"/>
</dbReference>
<sequence>MFSHIMIGTDDIERSKKFYDTVLAVLGINEPVQNVNDTGQKRLFYIHNGSVFSVTEPINGEPTRTANGSTIGFACDSPEQVKEFHSVAIANGATSIEGPPGLRDNSTGKKHLCYFLDPDGHKICGMYRCN</sequence>